<evidence type="ECO:0000256" key="3">
    <source>
        <dbReference type="ARBA" id="ARBA00022989"/>
    </source>
</evidence>
<evidence type="ECO:0000256" key="1">
    <source>
        <dbReference type="ARBA" id="ARBA00004167"/>
    </source>
</evidence>
<comment type="subcellular location">
    <subcellularLocation>
        <location evidence="1">Membrane</location>
        <topology evidence="1">Single-pass membrane protein</topology>
    </subcellularLocation>
</comment>
<evidence type="ECO:0000256" key="5">
    <source>
        <dbReference type="SAM" id="MobiDB-lite"/>
    </source>
</evidence>
<keyword evidence="4 6" id="KW-0472">Membrane</keyword>
<dbReference type="RefSeq" id="XP_007310713.1">
    <property type="nucleotide sequence ID" value="XM_007310651.1"/>
</dbReference>
<evidence type="ECO:0000313" key="8">
    <source>
        <dbReference type="Proteomes" id="UP000053927"/>
    </source>
</evidence>
<evidence type="ECO:0000256" key="2">
    <source>
        <dbReference type="ARBA" id="ARBA00022692"/>
    </source>
</evidence>
<dbReference type="OMA" id="FAVHTHT"/>
<dbReference type="GeneID" id="18794763"/>
<keyword evidence="2 6" id="KW-0812">Transmembrane</keyword>
<evidence type="ECO:0000256" key="6">
    <source>
        <dbReference type="SAM" id="Phobius"/>
    </source>
</evidence>
<keyword evidence="8" id="KW-1185">Reference proteome</keyword>
<feature type="transmembrane region" description="Helical" evidence="6">
    <location>
        <begin position="12"/>
        <end position="30"/>
    </location>
</feature>
<keyword evidence="3 6" id="KW-1133">Transmembrane helix</keyword>
<dbReference type="AlphaFoldDB" id="R7RYW6"/>
<evidence type="ECO:0000313" key="7">
    <source>
        <dbReference type="EMBL" id="EIM80095.1"/>
    </source>
</evidence>
<gene>
    <name evidence="7" type="ORF">STEHIDRAFT_105712</name>
</gene>
<reference evidence="8" key="1">
    <citation type="journal article" date="2012" name="Science">
        <title>The Paleozoic origin of enzymatic lignin decomposition reconstructed from 31 fungal genomes.</title>
        <authorList>
            <person name="Floudas D."/>
            <person name="Binder M."/>
            <person name="Riley R."/>
            <person name="Barry K."/>
            <person name="Blanchette R.A."/>
            <person name="Henrissat B."/>
            <person name="Martinez A.T."/>
            <person name="Otillar R."/>
            <person name="Spatafora J.W."/>
            <person name="Yadav J.S."/>
            <person name="Aerts A."/>
            <person name="Benoit I."/>
            <person name="Boyd A."/>
            <person name="Carlson A."/>
            <person name="Copeland A."/>
            <person name="Coutinho P.M."/>
            <person name="de Vries R.P."/>
            <person name="Ferreira P."/>
            <person name="Findley K."/>
            <person name="Foster B."/>
            <person name="Gaskell J."/>
            <person name="Glotzer D."/>
            <person name="Gorecki P."/>
            <person name="Heitman J."/>
            <person name="Hesse C."/>
            <person name="Hori C."/>
            <person name="Igarashi K."/>
            <person name="Jurgens J.A."/>
            <person name="Kallen N."/>
            <person name="Kersten P."/>
            <person name="Kohler A."/>
            <person name="Kuees U."/>
            <person name="Kumar T.K.A."/>
            <person name="Kuo A."/>
            <person name="LaButti K."/>
            <person name="Larrondo L.F."/>
            <person name="Lindquist E."/>
            <person name="Ling A."/>
            <person name="Lombard V."/>
            <person name="Lucas S."/>
            <person name="Lundell T."/>
            <person name="Martin R."/>
            <person name="McLaughlin D.J."/>
            <person name="Morgenstern I."/>
            <person name="Morin E."/>
            <person name="Murat C."/>
            <person name="Nagy L.G."/>
            <person name="Nolan M."/>
            <person name="Ohm R.A."/>
            <person name="Patyshakuliyeva A."/>
            <person name="Rokas A."/>
            <person name="Ruiz-Duenas F.J."/>
            <person name="Sabat G."/>
            <person name="Salamov A."/>
            <person name="Samejima M."/>
            <person name="Schmutz J."/>
            <person name="Slot J.C."/>
            <person name="St John F."/>
            <person name="Stenlid J."/>
            <person name="Sun H."/>
            <person name="Sun S."/>
            <person name="Syed K."/>
            <person name="Tsang A."/>
            <person name="Wiebenga A."/>
            <person name="Young D."/>
            <person name="Pisabarro A."/>
            <person name="Eastwood D.C."/>
            <person name="Martin F."/>
            <person name="Cullen D."/>
            <person name="Grigoriev I.V."/>
            <person name="Hibbett D.S."/>
        </authorList>
    </citation>
    <scope>NUCLEOTIDE SEQUENCE [LARGE SCALE GENOMIC DNA]</scope>
    <source>
        <strain evidence="8">FP-91666</strain>
    </source>
</reference>
<proteinExistence type="predicted"/>
<dbReference type="Proteomes" id="UP000053927">
    <property type="component" value="Unassembled WGS sequence"/>
</dbReference>
<dbReference type="EMBL" id="JH687399">
    <property type="protein sequence ID" value="EIM80095.1"/>
    <property type="molecule type" value="Genomic_DNA"/>
</dbReference>
<dbReference type="Pfam" id="PF14880">
    <property type="entry name" value="COX14"/>
    <property type="match status" value="1"/>
</dbReference>
<accession>R7RYW6</accession>
<sequence length="97" mass="10464">MVSIADILHRTVVIGCVGVSIWGIGTGFAVHTHTMKRGQEIMDERKALGLTDEPVDKKTKQEEQSEARWAEEAQAVLKARGASNLHPSTVDGSAGRP</sequence>
<dbReference type="GO" id="GO:0016020">
    <property type="term" value="C:membrane"/>
    <property type="evidence" value="ECO:0007669"/>
    <property type="project" value="UniProtKB-SubCell"/>
</dbReference>
<evidence type="ECO:0000256" key="4">
    <source>
        <dbReference type="ARBA" id="ARBA00023136"/>
    </source>
</evidence>
<dbReference type="InterPro" id="IPR029208">
    <property type="entry name" value="COX14"/>
</dbReference>
<dbReference type="OrthoDB" id="7961613at2759"/>
<dbReference type="KEGG" id="shs:STEHIDRAFT_105712"/>
<organism evidence="7 8">
    <name type="scientific">Stereum hirsutum (strain FP-91666)</name>
    <name type="common">White-rot fungus</name>
    <dbReference type="NCBI Taxonomy" id="721885"/>
    <lineage>
        <taxon>Eukaryota</taxon>
        <taxon>Fungi</taxon>
        <taxon>Dikarya</taxon>
        <taxon>Basidiomycota</taxon>
        <taxon>Agaricomycotina</taxon>
        <taxon>Agaricomycetes</taxon>
        <taxon>Russulales</taxon>
        <taxon>Stereaceae</taxon>
        <taxon>Stereum</taxon>
    </lineage>
</organism>
<protein>
    <submittedName>
        <fullName evidence="7">Uncharacterized protein</fullName>
    </submittedName>
</protein>
<feature type="region of interest" description="Disordered" evidence="5">
    <location>
        <begin position="48"/>
        <end position="70"/>
    </location>
</feature>
<feature type="compositionally biased region" description="Basic and acidic residues" evidence="5">
    <location>
        <begin position="54"/>
        <end position="70"/>
    </location>
</feature>
<name>R7RYW6_STEHR</name>